<dbReference type="EnsemblMetazoa" id="AAEL012361-RA">
    <property type="protein sequence ID" value="AAEL012361-PA"/>
    <property type="gene ID" value="AAEL012361"/>
</dbReference>
<dbReference type="PANTHER" id="PTHR12047">
    <property type="entry name" value="FANCONI ANEMIA GROUP A PROTEIN"/>
    <property type="match status" value="1"/>
</dbReference>
<organism evidence="2 3">
    <name type="scientific">Aedes aegypti</name>
    <name type="common">Yellowfever mosquito</name>
    <name type="synonym">Culex aegypti</name>
    <dbReference type="NCBI Taxonomy" id="7159"/>
    <lineage>
        <taxon>Eukaryota</taxon>
        <taxon>Metazoa</taxon>
        <taxon>Ecdysozoa</taxon>
        <taxon>Arthropoda</taxon>
        <taxon>Hexapoda</taxon>
        <taxon>Insecta</taxon>
        <taxon>Pterygota</taxon>
        <taxon>Neoptera</taxon>
        <taxon>Endopterygota</taxon>
        <taxon>Diptera</taxon>
        <taxon>Nematocera</taxon>
        <taxon>Culicoidea</taxon>
        <taxon>Culicidae</taxon>
        <taxon>Culicinae</taxon>
        <taxon>Aedini</taxon>
        <taxon>Aedes</taxon>
        <taxon>Stegomyia</taxon>
    </lineage>
</organism>
<sequence>MAYQKIRNILEDTNHRIEKLHVPYENEFRMQIKYLHVKEKDILRQFIFEQEWNLGSSKVLSMLQEAGIVTASEYVLRLRSSSAIQQVMNDLLEVEHILLADIISNAHLDTSYSTTLREVLHDSFNSVLDDLIAEPNVVPCNYLEQLKSHLPEPDLTRLRTQHLQLLLGKEKLHALSEAVGLQEQWRAECEDRRSTTLGRIMLEVVQDQANAIETLFASAKTKSLSWKYYLALLHLVAVAIEGDKVEIVRVKGILKDLFNRVVDAGDFETFMILMVSAREICMSNENVLGNYSGWYKATIGEMSYRIKKEQFVHVVELMTRLIGLEKDPEVLKVHINISVSTPPKCMELIVNYKQLCRAHLAKLLNERTRDNVSMDCETSIVIDDD</sequence>
<evidence type="ECO:0000313" key="3">
    <source>
        <dbReference type="Proteomes" id="UP000008820"/>
    </source>
</evidence>
<dbReference type="InParanoid" id="A0A1S4FW90"/>
<dbReference type="PANTHER" id="PTHR12047:SF2">
    <property type="entry name" value="FANCONI ANEMIA GROUP A PROTEIN"/>
    <property type="match status" value="1"/>
</dbReference>
<reference evidence="2" key="2">
    <citation type="submission" date="2020-05" db="UniProtKB">
        <authorList>
            <consortium name="EnsemblMetazoa"/>
        </authorList>
    </citation>
    <scope>IDENTIFICATION</scope>
    <source>
        <strain evidence="2">LVP_AGWG</strain>
    </source>
</reference>
<reference evidence="2 3" key="1">
    <citation type="submission" date="2017-06" db="EMBL/GenBank/DDBJ databases">
        <title>Aedes aegypti genome working group (AGWG) sequencing and assembly.</title>
        <authorList>
            <consortium name="Aedes aegypti Genome Working Group (AGWG)"/>
            <person name="Matthews B.J."/>
        </authorList>
    </citation>
    <scope>NUCLEOTIDE SEQUENCE [LARGE SCALE GENOMIC DNA]</scope>
    <source>
        <strain evidence="2 3">LVP_AGWG</strain>
    </source>
</reference>
<dbReference type="VEuPathDB" id="VectorBase:AAEL012361"/>
<protein>
    <recommendedName>
        <fullName evidence="1">Fanconi anaemia group A protein N-terminal domain-containing protein</fullName>
    </recommendedName>
</protein>
<evidence type="ECO:0000313" key="2">
    <source>
        <dbReference type="EnsemblMetazoa" id="AAEL012361-PA"/>
    </source>
</evidence>
<accession>A0A1S4FW90</accession>
<evidence type="ECO:0000259" key="1">
    <source>
        <dbReference type="Pfam" id="PF15865"/>
    </source>
</evidence>
<proteinExistence type="predicted"/>
<keyword evidence="3" id="KW-1185">Reference proteome</keyword>
<dbReference type="Proteomes" id="UP000008820">
    <property type="component" value="Chromosome 2"/>
</dbReference>
<name>A0A1S4FW90_AEDAE</name>
<dbReference type="AlphaFoldDB" id="A0A1S4FW90"/>
<dbReference type="InterPro" id="IPR031729">
    <property type="entry name" value="Fanconi_A_N"/>
</dbReference>
<dbReference type="OrthoDB" id="7790690at2759"/>
<dbReference type="Pfam" id="PF15865">
    <property type="entry name" value="Fanconi_A_N"/>
    <property type="match status" value="1"/>
</dbReference>
<dbReference type="InterPro" id="IPR003516">
    <property type="entry name" value="FANCA"/>
</dbReference>
<gene>
    <name evidence="2" type="primary">5571963</name>
</gene>
<dbReference type="GO" id="GO:0036297">
    <property type="term" value="P:interstrand cross-link repair"/>
    <property type="evidence" value="ECO:0007669"/>
    <property type="project" value="InterPro"/>
</dbReference>
<feature type="domain" description="Fanconi anaemia group A protein N-terminal" evidence="1">
    <location>
        <begin position="53"/>
        <end position="363"/>
    </location>
</feature>
<dbReference type="GO" id="GO:0043240">
    <property type="term" value="C:Fanconi anaemia nuclear complex"/>
    <property type="evidence" value="ECO:0007669"/>
    <property type="project" value="InterPro"/>
</dbReference>